<dbReference type="GO" id="GO:0016614">
    <property type="term" value="F:oxidoreductase activity, acting on CH-OH group of donors"/>
    <property type="evidence" value="ECO:0007669"/>
    <property type="project" value="InterPro"/>
</dbReference>
<evidence type="ECO:0000256" key="1">
    <source>
        <dbReference type="ARBA" id="ARBA00010790"/>
    </source>
</evidence>
<dbReference type="PROSITE" id="PS00624">
    <property type="entry name" value="GMC_OXRED_2"/>
    <property type="match status" value="1"/>
</dbReference>
<feature type="domain" description="Glucose-methanol-choline oxidoreductase N-terminal" evidence="3">
    <location>
        <begin position="280"/>
        <end position="294"/>
    </location>
</feature>
<organism evidence="4 5">
    <name type="scientific">Echria macrotheca</name>
    <dbReference type="NCBI Taxonomy" id="438768"/>
    <lineage>
        <taxon>Eukaryota</taxon>
        <taxon>Fungi</taxon>
        <taxon>Dikarya</taxon>
        <taxon>Ascomycota</taxon>
        <taxon>Pezizomycotina</taxon>
        <taxon>Sordariomycetes</taxon>
        <taxon>Sordariomycetidae</taxon>
        <taxon>Sordariales</taxon>
        <taxon>Schizotheciaceae</taxon>
        <taxon>Echria</taxon>
    </lineage>
</organism>
<evidence type="ECO:0000313" key="5">
    <source>
        <dbReference type="Proteomes" id="UP001239445"/>
    </source>
</evidence>
<dbReference type="Proteomes" id="UP001239445">
    <property type="component" value="Unassembled WGS sequence"/>
</dbReference>
<dbReference type="EMBL" id="MU839838">
    <property type="protein sequence ID" value="KAK1753268.1"/>
    <property type="molecule type" value="Genomic_DNA"/>
</dbReference>
<dbReference type="InterPro" id="IPR000172">
    <property type="entry name" value="GMC_OxRdtase_N"/>
</dbReference>
<dbReference type="PANTHER" id="PTHR11552">
    <property type="entry name" value="GLUCOSE-METHANOL-CHOLINE GMC OXIDOREDUCTASE"/>
    <property type="match status" value="1"/>
</dbReference>
<dbReference type="PROSITE" id="PS51257">
    <property type="entry name" value="PROKAR_LIPOPROTEIN"/>
    <property type="match status" value="1"/>
</dbReference>
<keyword evidence="5" id="KW-1185">Reference proteome</keyword>
<dbReference type="InterPro" id="IPR007867">
    <property type="entry name" value="GMC_OxRtase_C"/>
</dbReference>
<feature type="binding site" evidence="2">
    <location>
        <position position="364"/>
    </location>
    <ligand>
        <name>substrate</name>
    </ligand>
</feature>
<gene>
    <name evidence="4" type="ORF">QBC47DRAFT_348804</name>
</gene>
<dbReference type="SUPFAM" id="SSF54373">
    <property type="entry name" value="FAD-linked reductases, C-terminal domain"/>
    <property type="match status" value="1"/>
</dbReference>
<comment type="similarity">
    <text evidence="1">Belongs to the GMC oxidoreductase family.</text>
</comment>
<comment type="cofactor">
    <cofactor evidence="2">
        <name>FAD</name>
        <dbReference type="ChEBI" id="CHEBI:57692"/>
    </cofactor>
</comment>
<feature type="binding site" evidence="2">
    <location>
        <begin position="540"/>
        <end position="541"/>
    </location>
    <ligand>
        <name>FAD</name>
        <dbReference type="ChEBI" id="CHEBI:57692"/>
    </ligand>
</feature>
<dbReference type="Pfam" id="PF05199">
    <property type="entry name" value="GMC_oxred_C"/>
    <property type="match status" value="1"/>
</dbReference>
<dbReference type="AlphaFoldDB" id="A0AAJ0F7D6"/>
<dbReference type="GO" id="GO:0050660">
    <property type="term" value="F:flavin adenine dinucleotide binding"/>
    <property type="evidence" value="ECO:0007669"/>
    <property type="project" value="InterPro"/>
</dbReference>
<keyword evidence="2" id="KW-0274">FAD</keyword>
<feature type="binding site" evidence="2">
    <location>
        <position position="234"/>
    </location>
    <ligand>
        <name>FAD</name>
        <dbReference type="ChEBI" id="CHEBI:57692"/>
    </ligand>
</feature>
<dbReference type="SUPFAM" id="SSF51905">
    <property type="entry name" value="FAD/NAD(P)-binding domain"/>
    <property type="match status" value="1"/>
</dbReference>
<reference evidence="4" key="1">
    <citation type="submission" date="2023-06" db="EMBL/GenBank/DDBJ databases">
        <title>Genome-scale phylogeny and comparative genomics of the fungal order Sordariales.</title>
        <authorList>
            <consortium name="Lawrence Berkeley National Laboratory"/>
            <person name="Hensen N."/>
            <person name="Bonometti L."/>
            <person name="Westerberg I."/>
            <person name="Brannstrom I.O."/>
            <person name="Guillou S."/>
            <person name="Cros-Aarteil S."/>
            <person name="Calhoun S."/>
            <person name="Haridas S."/>
            <person name="Kuo A."/>
            <person name="Mondo S."/>
            <person name="Pangilinan J."/>
            <person name="Riley R."/>
            <person name="Labutti K."/>
            <person name="Andreopoulos B."/>
            <person name="Lipzen A."/>
            <person name="Chen C."/>
            <person name="Yanf M."/>
            <person name="Daum C."/>
            <person name="Ng V."/>
            <person name="Clum A."/>
            <person name="Steindorff A."/>
            <person name="Ohm R."/>
            <person name="Martin F."/>
            <person name="Silar P."/>
            <person name="Natvig D."/>
            <person name="Lalanne C."/>
            <person name="Gautier V."/>
            <person name="Ament-Velasquez S.L."/>
            <person name="Kruys A."/>
            <person name="Hutchinson M.I."/>
            <person name="Powell A.J."/>
            <person name="Barry K."/>
            <person name="Miller A.N."/>
            <person name="Grigoriev I.V."/>
            <person name="Debuchy R."/>
            <person name="Gladieux P."/>
            <person name="Thoren M.H."/>
            <person name="Johannesson H."/>
        </authorList>
    </citation>
    <scope>NUCLEOTIDE SEQUENCE</scope>
    <source>
        <strain evidence="4">PSN4</strain>
    </source>
</reference>
<sequence>MGLYTKLPEDIQEVDVIVAGGGSAGCILAGRLAAADPNLSILLIEGGKDNYNVPSVIHPALFTQNLIPDTGRAIFHQANKAEELAGREVIVPTGGTLGGGSSINFMLYTRAQRSDYDSWKTPGWSADELWPFLKKLETYHGEGDAKHHGQRGPVHISNAGYVGSSVDEIFASAAAIGRPRVNDLQNLEDCNGFSVWLRTVSPEGRRQDTAHCYVHPLLQDGKHANLHVLVENQVVRVLFDDDTRASGVEFMPNPAHQLQPFSSSPKRTVRARKMVVVSAGAMGSPQILEMSGIGNPVILERAGVKTVVNLPGVGENYQDHHLIMTPYKVATDDTLDEIWSGGIKGEDLVAQNHKILGWNGTDVCSKLRPSDANVAALGAAFQAAWDRDYAKNPNKPLMFTGVLQGYTSDPTTSAPGRFFTIGNFSMYPYSRGHVHITSPQLTSPPDFRVGYFTDADDIDIKMLIWAYKHSRELARRMSFFRGEHAPAHPVFPPGSRAALVADLSGPLWKDDRSEVQDLEYDVVDDKAIEEWLRRTVQTTWHSLGTNKMAPRGEGGVVDAALNVYGTRGLKVVDLSIAPENVGGNTNNTAMMIGEKGADLVARELGVVVSDGPLVEEIGSCN</sequence>
<dbReference type="InterPro" id="IPR012132">
    <property type="entry name" value="GMC_OxRdtase"/>
</dbReference>
<proteinExistence type="inferred from homology"/>
<comment type="caution">
    <text evidence="4">The sequence shown here is derived from an EMBL/GenBank/DDBJ whole genome shotgun (WGS) entry which is preliminary data.</text>
</comment>
<protein>
    <submittedName>
        <fullName evidence="4">GMC oxidoreductase</fullName>
    </submittedName>
</protein>
<evidence type="ECO:0000313" key="4">
    <source>
        <dbReference type="EMBL" id="KAK1753268.1"/>
    </source>
</evidence>
<dbReference type="Gene3D" id="3.50.50.60">
    <property type="entry name" value="FAD/NAD(P)-binding domain"/>
    <property type="match status" value="1"/>
</dbReference>
<dbReference type="Pfam" id="PF00732">
    <property type="entry name" value="GMC_oxred_N"/>
    <property type="match status" value="1"/>
</dbReference>
<evidence type="ECO:0000259" key="3">
    <source>
        <dbReference type="PROSITE" id="PS00624"/>
    </source>
</evidence>
<keyword evidence="2" id="KW-0285">Flavoprotein</keyword>
<dbReference type="PANTHER" id="PTHR11552:SF78">
    <property type="entry name" value="GLUCOSE-METHANOL-CHOLINE OXIDOREDUCTASE N-TERMINAL DOMAIN-CONTAINING PROTEIN"/>
    <property type="match status" value="1"/>
</dbReference>
<dbReference type="PIRSF" id="PIRSF000137">
    <property type="entry name" value="Alcohol_oxidase"/>
    <property type="match status" value="1"/>
</dbReference>
<dbReference type="InterPro" id="IPR036188">
    <property type="entry name" value="FAD/NAD-bd_sf"/>
</dbReference>
<evidence type="ECO:0000256" key="2">
    <source>
        <dbReference type="PIRSR" id="PIRSR000137-2"/>
    </source>
</evidence>
<dbReference type="Gene3D" id="3.30.560.10">
    <property type="entry name" value="Glucose Oxidase, domain 3"/>
    <property type="match status" value="1"/>
</dbReference>
<accession>A0AAJ0F7D6</accession>
<name>A0AAJ0F7D6_9PEZI</name>